<proteinExistence type="predicted"/>
<dbReference type="Gene3D" id="3.20.20.450">
    <property type="entry name" value="EAL domain"/>
    <property type="match status" value="1"/>
</dbReference>
<dbReference type="CDD" id="cd01948">
    <property type="entry name" value="EAL"/>
    <property type="match status" value="1"/>
</dbReference>
<dbReference type="Pfam" id="PF00563">
    <property type="entry name" value="EAL"/>
    <property type="match status" value="1"/>
</dbReference>
<name>A0A3M3XF81_PSEFL</name>
<sequence>MSFTSLRVLVLEDHLFQRSVAVNLLKQLGCGEVLEAGNGTEALAVLQGAGSVDVVVCDLQMEGMDGLEFIQRISATGQVGAIIVSSGLPGDVRRAVSQMGALLGVNMLGDTGKPLQVETLQLLLERALSTRRSTPQPPSSLELADEQQVRRALLEQQLQAYYQPKFDLHSGAVLGVEVLARWNHPFQGVLSPAVFLPAMERSGLMDDLLFCLMQQALVLQGQALSQGLALDLAFNLHAAQLADVELTARIKTLLATHQTPCASVTFELTESGLLEVPAVSLENLVRLRMMGCRLSIDDFGAGFSSLQRLCQLPFTEIKLDAEFVRGLLHEPRCRAVIGSTLALGQTLGMSVVIEGIETTEQHQALLALGCTQGQGYWHARPMNGVDLLRWLQRSAGRPVSSNLAGAHR</sequence>
<dbReference type="InterPro" id="IPR011006">
    <property type="entry name" value="CheY-like_superfamily"/>
</dbReference>
<dbReference type="Proteomes" id="UP000248640">
    <property type="component" value="Chromosome 1"/>
</dbReference>
<dbReference type="SUPFAM" id="SSF52172">
    <property type="entry name" value="CheY-like"/>
    <property type="match status" value="1"/>
</dbReference>
<dbReference type="RefSeq" id="WP_053255559.1">
    <property type="nucleotide sequence ID" value="NZ_CBCRXZ010000027.1"/>
</dbReference>
<dbReference type="SMART" id="SM00448">
    <property type="entry name" value="REC"/>
    <property type="match status" value="1"/>
</dbReference>
<organism evidence="1 2">
    <name type="scientific">Pseudomonas fluorescens</name>
    <dbReference type="NCBI Taxonomy" id="294"/>
    <lineage>
        <taxon>Bacteria</taxon>
        <taxon>Pseudomonadati</taxon>
        <taxon>Pseudomonadota</taxon>
        <taxon>Gammaproteobacteria</taxon>
        <taxon>Pseudomonadales</taxon>
        <taxon>Pseudomonadaceae</taxon>
        <taxon>Pseudomonas</taxon>
    </lineage>
</organism>
<dbReference type="PANTHER" id="PTHR33121:SF70">
    <property type="entry name" value="SIGNALING PROTEIN YKOW"/>
    <property type="match status" value="1"/>
</dbReference>
<keyword evidence="1" id="KW-0378">Hydrolase</keyword>
<reference evidence="1 2" key="1">
    <citation type="submission" date="2018-06" db="EMBL/GenBank/DDBJ databases">
        <authorList>
            <consortium name="Pathogen Informatics"/>
            <person name="Doyle S."/>
        </authorList>
    </citation>
    <scope>NUCLEOTIDE SEQUENCE [LARGE SCALE GENOMIC DNA]</scope>
    <source>
        <strain evidence="1 2">NCTC10038</strain>
    </source>
</reference>
<dbReference type="Gene3D" id="3.40.50.2300">
    <property type="match status" value="1"/>
</dbReference>
<dbReference type="InterPro" id="IPR001633">
    <property type="entry name" value="EAL_dom"/>
</dbReference>
<dbReference type="GO" id="GO:0000160">
    <property type="term" value="P:phosphorelay signal transduction system"/>
    <property type="evidence" value="ECO:0007669"/>
    <property type="project" value="InterPro"/>
</dbReference>
<dbReference type="Pfam" id="PF00072">
    <property type="entry name" value="Response_reg"/>
    <property type="match status" value="1"/>
</dbReference>
<dbReference type="SUPFAM" id="SSF141868">
    <property type="entry name" value="EAL domain-like"/>
    <property type="match status" value="1"/>
</dbReference>
<dbReference type="EC" id="3.1.4.52" evidence="1"/>
<dbReference type="AlphaFoldDB" id="A0A3M3XF81"/>
<dbReference type="PROSITE" id="PS50110">
    <property type="entry name" value="RESPONSE_REGULATORY"/>
    <property type="match status" value="1"/>
</dbReference>
<dbReference type="InterPro" id="IPR001789">
    <property type="entry name" value="Sig_transdc_resp-reg_receiver"/>
</dbReference>
<dbReference type="GO" id="GO:0071111">
    <property type="term" value="F:cyclic-guanylate-specific phosphodiesterase activity"/>
    <property type="evidence" value="ECO:0007669"/>
    <property type="project" value="UniProtKB-EC"/>
</dbReference>
<evidence type="ECO:0000313" key="1">
    <source>
        <dbReference type="EMBL" id="SQF90967.1"/>
    </source>
</evidence>
<dbReference type="EMBL" id="LS483372">
    <property type="protein sequence ID" value="SQF90967.1"/>
    <property type="molecule type" value="Genomic_DNA"/>
</dbReference>
<dbReference type="SMART" id="SM00052">
    <property type="entry name" value="EAL"/>
    <property type="match status" value="1"/>
</dbReference>
<dbReference type="GeneID" id="61638326"/>
<protein>
    <submittedName>
        <fullName evidence="1">Protein RocR</fullName>
        <ecNumber evidence="1">3.1.4.52</ecNumber>
    </submittedName>
</protein>
<dbReference type="PROSITE" id="PS50883">
    <property type="entry name" value="EAL"/>
    <property type="match status" value="1"/>
</dbReference>
<gene>
    <name evidence="1" type="primary">rocR_2</name>
    <name evidence="1" type="ORF">NCTC10038_02388</name>
</gene>
<dbReference type="InterPro" id="IPR035919">
    <property type="entry name" value="EAL_sf"/>
</dbReference>
<evidence type="ECO:0000313" key="2">
    <source>
        <dbReference type="Proteomes" id="UP000248640"/>
    </source>
</evidence>
<dbReference type="InterPro" id="IPR050706">
    <property type="entry name" value="Cyclic-di-GMP_PDE-like"/>
</dbReference>
<dbReference type="PANTHER" id="PTHR33121">
    <property type="entry name" value="CYCLIC DI-GMP PHOSPHODIESTERASE PDEF"/>
    <property type="match status" value="1"/>
</dbReference>
<accession>A0A3M3XF81</accession>